<keyword evidence="3 4" id="KW-0804">Transcription</keyword>
<dbReference type="Gene3D" id="3.40.50.2020">
    <property type="match status" value="1"/>
</dbReference>
<gene>
    <name evidence="4" type="primary">gfcR</name>
    <name evidence="7" type="ORF">HARCEL1_07320</name>
</gene>
<keyword evidence="7" id="KW-0808">Transferase</keyword>
<dbReference type="CDD" id="cd06223">
    <property type="entry name" value="PRTases_typeI"/>
    <property type="match status" value="1"/>
</dbReference>
<dbReference type="SUPFAM" id="SSF53271">
    <property type="entry name" value="PRTase-like"/>
    <property type="match status" value="1"/>
</dbReference>
<dbReference type="GO" id="GO:0019856">
    <property type="term" value="P:pyrimidine nucleobase biosynthetic process"/>
    <property type="evidence" value="ECO:0007669"/>
    <property type="project" value="TreeGrafter"/>
</dbReference>
<dbReference type="Proteomes" id="UP000244727">
    <property type="component" value="Chromosome"/>
</dbReference>
<keyword evidence="7" id="KW-0328">Glycosyltransferase</keyword>
<dbReference type="EMBL" id="CP028858">
    <property type="protein sequence ID" value="AWB27530.1"/>
    <property type="molecule type" value="Genomic_DNA"/>
</dbReference>
<comment type="domain">
    <text evidence="4">Contains an N-terminal DNA-binding winged helix-turn-helix domain and a C-terminal regulatory domain (or effector binding domain) resembling phosphoribosyltransferase (PRT) domain.</text>
</comment>
<reference evidence="7 8" key="1">
    <citation type="submission" date="2018-04" db="EMBL/GenBank/DDBJ databases">
        <title>Halococcoides cellulosivorans gen. nov., sp. nov., an extremely halophilic cellulose-utilizing haloarchaeon from hypersaline lakes.</title>
        <authorList>
            <person name="Sorokin D.Y."/>
            <person name="Toshchakov S.V."/>
            <person name="Samarov N.I."/>
            <person name="Korzhenkov A."/>
            <person name="Kublanov I.V."/>
        </authorList>
    </citation>
    <scope>NUCLEOTIDE SEQUENCE [LARGE SCALE GENOMIC DNA]</scope>
    <source>
        <strain evidence="7 8">HArcel1</strain>
    </source>
</reference>
<keyword evidence="8" id="KW-1185">Reference proteome</keyword>
<dbReference type="GO" id="GO:0010468">
    <property type="term" value="P:regulation of gene expression"/>
    <property type="evidence" value="ECO:0007669"/>
    <property type="project" value="UniProtKB-UniRule"/>
</dbReference>
<dbReference type="RefSeq" id="WP_108381899.1">
    <property type="nucleotide sequence ID" value="NZ_CP028858.1"/>
</dbReference>
<evidence type="ECO:0000256" key="2">
    <source>
        <dbReference type="ARBA" id="ARBA00023125"/>
    </source>
</evidence>
<dbReference type="KEGG" id="harc:HARCEL1_07320"/>
<evidence type="ECO:0000256" key="1">
    <source>
        <dbReference type="ARBA" id="ARBA00023015"/>
    </source>
</evidence>
<dbReference type="HAMAP" id="MF_01214">
    <property type="entry name" value="GfcR"/>
    <property type="match status" value="1"/>
</dbReference>
<dbReference type="InterPro" id="IPR022854">
    <property type="entry name" value="GfcR-like"/>
</dbReference>
<dbReference type="AlphaFoldDB" id="A0A2R4X160"/>
<protein>
    <recommendedName>
        <fullName evidence="4">Transcriptional regulator GfcR</fullName>
    </recommendedName>
</protein>
<accession>A0A2R4X160</accession>
<dbReference type="GO" id="GO:0003677">
    <property type="term" value="F:DNA binding"/>
    <property type="evidence" value="ECO:0007669"/>
    <property type="project" value="UniProtKB-UniRule"/>
</dbReference>
<feature type="region of interest" description="Disordered" evidence="5">
    <location>
        <begin position="41"/>
        <end position="62"/>
    </location>
</feature>
<organism evidence="7 8">
    <name type="scientific">Halococcoides cellulosivorans</name>
    <dbReference type="NCBI Taxonomy" id="1679096"/>
    <lineage>
        <taxon>Archaea</taxon>
        <taxon>Methanobacteriati</taxon>
        <taxon>Methanobacteriota</taxon>
        <taxon>Stenosarchaea group</taxon>
        <taxon>Halobacteria</taxon>
        <taxon>Halobacteriales</taxon>
        <taxon>Haloarculaceae</taxon>
        <taxon>Halococcoides</taxon>
    </lineage>
</organism>
<dbReference type="Pfam" id="PF00156">
    <property type="entry name" value="Pribosyltran"/>
    <property type="match status" value="1"/>
</dbReference>
<keyword evidence="1 4" id="KW-0805">Transcription regulation</keyword>
<comment type="similarity">
    <text evidence="4">Belongs to the purine/pyrimidine phosphoribosyltransferase family. GfcR subfamily.</text>
</comment>
<dbReference type="PANTHER" id="PTHR19278">
    <property type="entry name" value="OROTATE PHOSPHORIBOSYLTRANSFERASE"/>
    <property type="match status" value="1"/>
</dbReference>
<dbReference type="GO" id="GO:0006222">
    <property type="term" value="P:UMP biosynthetic process"/>
    <property type="evidence" value="ECO:0007669"/>
    <property type="project" value="TreeGrafter"/>
</dbReference>
<evidence type="ECO:0000259" key="6">
    <source>
        <dbReference type="Pfam" id="PF00156"/>
    </source>
</evidence>
<dbReference type="InterPro" id="IPR000836">
    <property type="entry name" value="PRTase_dom"/>
</dbReference>
<dbReference type="NCBIfam" id="NF002620">
    <property type="entry name" value="PRK02277.1"/>
    <property type="match status" value="1"/>
</dbReference>
<evidence type="ECO:0000256" key="3">
    <source>
        <dbReference type="ARBA" id="ARBA00023163"/>
    </source>
</evidence>
<dbReference type="PANTHER" id="PTHR19278:SF41">
    <property type="entry name" value="PYRE-LIKE PROTEIN"/>
    <property type="match status" value="1"/>
</dbReference>
<evidence type="ECO:0000313" key="7">
    <source>
        <dbReference type="EMBL" id="AWB27530.1"/>
    </source>
</evidence>
<evidence type="ECO:0000313" key="8">
    <source>
        <dbReference type="Proteomes" id="UP000244727"/>
    </source>
</evidence>
<feature type="domain" description="Phosphoribosyltransferase" evidence="6">
    <location>
        <begin position="71"/>
        <end position="189"/>
    </location>
</feature>
<name>A0A2R4X160_9EURY</name>
<dbReference type="InterPro" id="IPR029057">
    <property type="entry name" value="PRTase-like"/>
</dbReference>
<sequence length="208" mass="22000">MKSIDELIEGAGDLAGRGLSRGEVADELNVSRETAEWLIARSDAGETTAAQRSGPSPTDVHVDWSTLGSDSERLHYIGAAMADVIRDSVDAESVDITVGIGKSGGPLATTISETLETDLGVYMPSKYYHDEEGRTGTFSRNFGGVDDATCVIVDDNIDTGQTMTETVDEIRARGGDPVAAIVLTDKRGDDAISGVPVYSMIDILNVSE</sequence>
<keyword evidence="2 4" id="KW-0238">DNA-binding</keyword>
<evidence type="ECO:0000256" key="5">
    <source>
        <dbReference type="SAM" id="MobiDB-lite"/>
    </source>
</evidence>
<comment type="function">
    <text evidence="4">DNA-binding transcriptional regulator that functions as a regulator of central sugar catabolic pathways.</text>
</comment>
<proteinExistence type="inferred from homology"/>
<dbReference type="GeneID" id="36512305"/>
<dbReference type="GO" id="GO:0004588">
    <property type="term" value="F:orotate phosphoribosyltransferase activity"/>
    <property type="evidence" value="ECO:0007669"/>
    <property type="project" value="TreeGrafter"/>
</dbReference>
<evidence type="ECO:0000256" key="4">
    <source>
        <dbReference type="HAMAP-Rule" id="MF_01214"/>
    </source>
</evidence>